<dbReference type="InterPro" id="IPR038610">
    <property type="entry name" value="FliK-like_C_sf"/>
</dbReference>
<dbReference type="RefSeq" id="WP_113289653.1">
    <property type="nucleotide sequence ID" value="NZ_QNTQ01000010.1"/>
</dbReference>
<dbReference type="Proteomes" id="UP000253370">
    <property type="component" value="Unassembled WGS sequence"/>
</dbReference>
<dbReference type="InterPro" id="IPR021136">
    <property type="entry name" value="Flagellar_hook_control-like_C"/>
</dbReference>
<name>A0A365U865_9RHOB</name>
<evidence type="ECO:0000313" key="3">
    <source>
        <dbReference type="EMBL" id="RBI84614.1"/>
    </source>
</evidence>
<dbReference type="OrthoDB" id="7203912at2"/>
<organism evidence="3 4">
    <name type="scientific">Rhodosalinus halophilus</name>
    <dbReference type="NCBI Taxonomy" id="2259333"/>
    <lineage>
        <taxon>Bacteria</taxon>
        <taxon>Pseudomonadati</taxon>
        <taxon>Pseudomonadota</taxon>
        <taxon>Alphaproteobacteria</taxon>
        <taxon>Rhodobacterales</taxon>
        <taxon>Paracoccaceae</taxon>
        <taxon>Rhodosalinus</taxon>
    </lineage>
</organism>
<evidence type="ECO:0000259" key="2">
    <source>
        <dbReference type="Pfam" id="PF02120"/>
    </source>
</evidence>
<dbReference type="Gene3D" id="3.30.750.140">
    <property type="match status" value="1"/>
</dbReference>
<sequence length="512" mass="51326">MHVTPVPARSIPPSEAAAAAQAPARGFENLFSAEGERRAPGSGVENAGEEAHKESGEQDAPALLSDGGGRGPERQDAGASGGSSARLLDAAVSRESENAEGGAEGPFPVAAEPAPQSNALNDMAPGRPESSSRQLVTDGVPHEQAGWPAPRGGAGVAADPRRGGQFLRADGWPATASESRQLPSGRATGAQNPDGTAPLILARTAFHAPASPDAMPLAAARATGSPLASASLGRGESVAVRAHEGHRGPPRIAGHLANAEHAHPSIAGSPSFPKASTGASDAAPFLPEMSGAGRLPSGAPARFVPTARPVSGAPTPDTALKAGGGTPPIAPAPVALASGPVFEGASPRDTEAPLFALPAGAPNDPAAAALPDAPPPRTGDGAARLAQQVAEAAARSPDRVTDIALEPEELGRLRLGIVTGDTSVTVQIQAERPETLDLLRRHLDQLTEEFRRLGYASVAIDIGSDGASSGGRGGEDPSSARAVEGATETDLSESNHVRAARPPAAGGLDLRL</sequence>
<dbReference type="AlphaFoldDB" id="A0A365U865"/>
<evidence type="ECO:0000313" key="4">
    <source>
        <dbReference type="Proteomes" id="UP000253370"/>
    </source>
</evidence>
<keyword evidence="4" id="KW-1185">Reference proteome</keyword>
<feature type="domain" description="Flagellar hook-length control protein-like C-terminal" evidence="2">
    <location>
        <begin position="399"/>
        <end position="468"/>
    </location>
</feature>
<feature type="region of interest" description="Disordered" evidence="1">
    <location>
        <begin position="464"/>
        <end position="512"/>
    </location>
</feature>
<feature type="region of interest" description="Disordered" evidence="1">
    <location>
        <begin position="1"/>
        <end position="201"/>
    </location>
</feature>
<gene>
    <name evidence="3" type="ORF">DRV85_11710</name>
</gene>
<dbReference type="Pfam" id="PF02120">
    <property type="entry name" value="Flg_hook"/>
    <property type="match status" value="1"/>
</dbReference>
<feature type="compositionally biased region" description="Low complexity" evidence="1">
    <location>
        <begin position="7"/>
        <end position="25"/>
    </location>
</feature>
<reference evidence="3 4" key="1">
    <citation type="submission" date="2018-07" db="EMBL/GenBank/DDBJ databases">
        <title>Rhodosalinus sp. strain E84T genomic sequence and assembly.</title>
        <authorList>
            <person name="Liu Z.-W."/>
            <person name="Lu D.-C."/>
        </authorList>
    </citation>
    <scope>NUCLEOTIDE SEQUENCE [LARGE SCALE GENOMIC DNA]</scope>
    <source>
        <strain evidence="3 4">E84</strain>
    </source>
</reference>
<accession>A0A365U865</accession>
<comment type="caution">
    <text evidence="3">The sequence shown here is derived from an EMBL/GenBank/DDBJ whole genome shotgun (WGS) entry which is preliminary data.</text>
</comment>
<dbReference type="EMBL" id="QNTQ01000010">
    <property type="protein sequence ID" value="RBI84614.1"/>
    <property type="molecule type" value="Genomic_DNA"/>
</dbReference>
<evidence type="ECO:0000256" key="1">
    <source>
        <dbReference type="SAM" id="MobiDB-lite"/>
    </source>
</evidence>
<dbReference type="CDD" id="cd17470">
    <property type="entry name" value="T3SS_Flik_C"/>
    <property type="match status" value="1"/>
</dbReference>
<protein>
    <recommendedName>
        <fullName evidence="2">Flagellar hook-length control protein-like C-terminal domain-containing protein</fullName>
    </recommendedName>
</protein>
<proteinExistence type="predicted"/>